<keyword evidence="1" id="KW-1133">Transmembrane helix</keyword>
<sequence>MAGSPRQTGRQFDADHEGFLRHRRFRWLKRAALLCVVVTLVYALSDPQPRPNGGTWLGYALGTLGLILILWLALLGVRKRTMTRGAWSLKAWTSAHVYLGLALIVIATLHSGFQFGWNVHTLAYALMMLVIASGIFGIVAYATVPGALSSNREEMTEAQMVEALGAVDRQLEHAAQPLERRWIEQVMLALDESLAGDGLLRRLSARPRAGATMQAIAAFNSASPDEAADPAIVRVEALLQRRQAQLSRMRRHMRFKALLEIWLFVHVPTTFALIAALIAHVVSVFYYW</sequence>
<dbReference type="EMBL" id="JBBHJY010000013">
    <property type="protein sequence ID" value="MEJ6012081.1"/>
    <property type="molecule type" value="Genomic_DNA"/>
</dbReference>
<keyword evidence="3" id="KW-1185">Reference proteome</keyword>
<evidence type="ECO:0000256" key="1">
    <source>
        <dbReference type="SAM" id="Phobius"/>
    </source>
</evidence>
<keyword evidence="1" id="KW-0812">Transmembrane</keyword>
<evidence type="ECO:0008006" key="4">
    <source>
        <dbReference type="Google" id="ProtNLM"/>
    </source>
</evidence>
<dbReference type="Proteomes" id="UP001379235">
    <property type="component" value="Unassembled WGS sequence"/>
</dbReference>
<dbReference type="RefSeq" id="WP_339969923.1">
    <property type="nucleotide sequence ID" value="NZ_JBBHJY010000013.1"/>
</dbReference>
<feature type="transmembrane region" description="Helical" evidence="1">
    <location>
        <begin position="123"/>
        <end position="144"/>
    </location>
</feature>
<feature type="transmembrane region" description="Helical" evidence="1">
    <location>
        <begin position="27"/>
        <end position="44"/>
    </location>
</feature>
<comment type="caution">
    <text evidence="2">The sequence shown here is derived from an EMBL/GenBank/DDBJ whole genome shotgun (WGS) entry which is preliminary data.</text>
</comment>
<organism evidence="2 3">
    <name type="scientific">Novosphingobium aquae</name>
    <dbReference type="NCBI Taxonomy" id="3133435"/>
    <lineage>
        <taxon>Bacteria</taxon>
        <taxon>Pseudomonadati</taxon>
        <taxon>Pseudomonadota</taxon>
        <taxon>Alphaproteobacteria</taxon>
        <taxon>Sphingomonadales</taxon>
        <taxon>Sphingomonadaceae</taxon>
        <taxon>Novosphingobium</taxon>
    </lineage>
</organism>
<feature type="transmembrane region" description="Helical" evidence="1">
    <location>
        <begin position="56"/>
        <end position="77"/>
    </location>
</feature>
<feature type="transmembrane region" description="Helical" evidence="1">
    <location>
        <begin position="97"/>
        <end position="117"/>
    </location>
</feature>
<keyword evidence="1" id="KW-0472">Membrane</keyword>
<feature type="transmembrane region" description="Helical" evidence="1">
    <location>
        <begin position="257"/>
        <end position="287"/>
    </location>
</feature>
<protein>
    <recommendedName>
        <fullName evidence="4">Ferric reductase like transmembrane component</fullName>
    </recommendedName>
</protein>
<name>A0ABU8SER9_9SPHN</name>
<accession>A0ABU8SER9</accession>
<gene>
    <name evidence="2" type="ORF">WG900_19420</name>
</gene>
<evidence type="ECO:0000313" key="3">
    <source>
        <dbReference type="Proteomes" id="UP001379235"/>
    </source>
</evidence>
<reference evidence="2 3" key="1">
    <citation type="submission" date="2024-03" db="EMBL/GenBank/DDBJ databases">
        <authorList>
            <person name="Jo J.-H."/>
        </authorList>
    </citation>
    <scope>NUCLEOTIDE SEQUENCE [LARGE SCALE GENOMIC DNA]</scope>
    <source>
        <strain evidence="2 3">AS3R-12</strain>
    </source>
</reference>
<evidence type="ECO:0000313" key="2">
    <source>
        <dbReference type="EMBL" id="MEJ6012081.1"/>
    </source>
</evidence>
<proteinExistence type="predicted"/>